<dbReference type="GO" id="GO:0000209">
    <property type="term" value="P:protein polyubiquitination"/>
    <property type="evidence" value="ECO:0007669"/>
    <property type="project" value="TreeGrafter"/>
</dbReference>
<dbReference type="InterPro" id="IPR042238">
    <property type="entry name" value="Rad28/ERCC8/Ckn1/ATCSA-1"/>
</dbReference>
<dbReference type="PROSITE" id="PS50294">
    <property type="entry name" value="WD_REPEATS_REGION"/>
    <property type="match status" value="2"/>
</dbReference>
<dbReference type="PROSITE" id="PS50082">
    <property type="entry name" value="WD_REPEATS_2"/>
    <property type="match status" value="3"/>
</dbReference>
<dbReference type="OrthoDB" id="427795at2759"/>
<evidence type="ECO:0000313" key="5">
    <source>
        <dbReference type="EMBL" id="KFM67626.1"/>
    </source>
</evidence>
<keyword evidence="1 3" id="KW-0853">WD repeat</keyword>
<evidence type="ECO:0000256" key="2">
    <source>
        <dbReference type="ARBA" id="ARBA00022737"/>
    </source>
</evidence>
<dbReference type="InterPro" id="IPR036322">
    <property type="entry name" value="WD40_repeat_dom_sf"/>
</dbReference>
<name>A0A087TR87_STEMI</name>
<gene>
    <name evidence="5" type="ORF">X975_11302</name>
</gene>
<proteinExistence type="predicted"/>
<feature type="non-terminal residue" evidence="5">
    <location>
        <position position="280"/>
    </location>
</feature>
<dbReference type="InterPro" id="IPR015943">
    <property type="entry name" value="WD40/YVTN_repeat-like_dom_sf"/>
</dbReference>
<feature type="region of interest" description="Disordered" evidence="4">
    <location>
        <begin position="254"/>
        <end position="280"/>
    </location>
</feature>
<feature type="compositionally biased region" description="Basic and acidic residues" evidence="4">
    <location>
        <begin position="263"/>
        <end position="280"/>
    </location>
</feature>
<dbReference type="STRING" id="407821.A0A087TR87"/>
<dbReference type="Pfam" id="PF00400">
    <property type="entry name" value="WD40"/>
    <property type="match status" value="3"/>
</dbReference>
<dbReference type="InterPro" id="IPR019775">
    <property type="entry name" value="WD40_repeat_CS"/>
</dbReference>
<dbReference type="AlphaFoldDB" id="A0A087TR87"/>
<dbReference type="GO" id="GO:0043161">
    <property type="term" value="P:proteasome-mediated ubiquitin-dependent protein catabolic process"/>
    <property type="evidence" value="ECO:0007669"/>
    <property type="project" value="TreeGrafter"/>
</dbReference>
<feature type="repeat" description="WD" evidence="3">
    <location>
        <begin position="211"/>
        <end position="252"/>
    </location>
</feature>
<evidence type="ECO:0000256" key="4">
    <source>
        <dbReference type="SAM" id="MobiDB-lite"/>
    </source>
</evidence>
<dbReference type="PANTHER" id="PTHR46202:SF1">
    <property type="entry name" value="DNA EXCISION REPAIR PROTEIN ERCC-8"/>
    <property type="match status" value="1"/>
</dbReference>
<evidence type="ECO:0000313" key="6">
    <source>
        <dbReference type="Proteomes" id="UP000054359"/>
    </source>
</evidence>
<accession>A0A087TR87</accession>
<dbReference type="Proteomes" id="UP000054359">
    <property type="component" value="Unassembled WGS sequence"/>
</dbReference>
<evidence type="ECO:0000256" key="3">
    <source>
        <dbReference type="PROSITE-ProRule" id="PRU00221"/>
    </source>
</evidence>
<dbReference type="GO" id="GO:0006283">
    <property type="term" value="P:transcription-coupled nucleotide-excision repair"/>
    <property type="evidence" value="ECO:0007669"/>
    <property type="project" value="InterPro"/>
</dbReference>
<dbReference type="Gene3D" id="2.130.10.10">
    <property type="entry name" value="YVTN repeat-like/Quinoprotein amine dehydrogenase"/>
    <property type="match status" value="1"/>
</dbReference>
<dbReference type="PROSITE" id="PS00678">
    <property type="entry name" value="WD_REPEATS_1"/>
    <property type="match status" value="1"/>
</dbReference>
<feature type="repeat" description="WD" evidence="3">
    <location>
        <begin position="63"/>
        <end position="105"/>
    </location>
</feature>
<dbReference type="PANTHER" id="PTHR46202">
    <property type="entry name" value="DNA EXCISION REPAIR PROTEIN ERCC-8"/>
    <property type="match status" value="1"/>
</dbReference>
<reference evidence="5 6" key="1">
    <citation type="submission" date="2013-11" db="EMBL/GenBank/DDBJ databases">
        <title>Genome sequencing of Stegodyphus mimosarum.</title>
        <authorList>
            <person name="Bechsgaard J."/>
        </authorList>
    </citation>
    <scope>NUCLEOTIDE SEQUENCE [LARGE SCALE GENOMIC DNA]</scope>
</reference>
<protein>
    <submittedName>
        <fullName evidence="5">DNA excision repair protein ERCC-8</fullName>
    </submittedName>
</protein>
<dbReference type="OMA" id="XVNYGKV"/>
<keyword evidence="6" id="KW-1185">Reference proteome</keyword>
<dbReference type="EMBL" id="KK116385">
    <property type="protein sequence ID" value="KFM67626.1"/>
    <property type="molecule type" value="Genomic_DNA"/>
</dbReference>
<dbReference type="SUPFAM" id="SSF50978">
    <property type="entry name" value="WD40 repeat-like"/>
    <property type="match status" value="1"/>
</dbReference>
<evidence type="ECO:0000256" key="1">
    <source>
        <dbReference type="ARBA" id="ARBA00022574"/>
    </source>
</evidence>
<dbReference type="GO" id="GO:0000109">
    <property type="term" value="C:nucleotide-excision repair complex"/>
    <property type="evidence" value="ECO:0007669"/>
    <property type="project" value="TreeGrafter"/>
</dbReference>
<organism evidence="5 6">
    <name type="scientific">Stegodyphus mimosarum</name>
    <name type="common">African social velvet spider</name>
    <dbReference type="NCBI Taxonomy" id="407821"/>
    <lineage>
        <taxon>Eukaryota</taxon>
        <taxon>Metazoa</taxon>
        <taxon>Ecdysozoa</taxon>
        <taxon>Arthropoda</taxon>
        <taxon>Chelicerata</taxon>
        <taxon>Arachnida</taxon>
        <taxon>Araneae</taxon>
        <taxon>Araneomorphae</taxon>
        <taxon>Entelegynae</taxon>
        <taxon>Eresoidea</taxon>
        <taxon>Eresidae</taxon>
        <taxon>Stegodyphus</taxon>
    </lineage>
</organism>
<sequence length="280" mass="31444">MDCDLKIWDTNSLRPVEVFHLAHKVINHHMSNISTQHTLIAVGSKQPQIILLDPKSGSQTHELRGHSRSVTCVKWSPSSEYLLASGSEDSKIFFWDIRSAKGFLRALDQHNGERGSNQASITAHSGIVCSLQFTSDSLHLVSYGTDSQLRLWDVALCVNTLVNFGRVHNSSKVRQRIIDLCCDSNPQLVFVPSANNVQIFDLLTGCRVKKLFGHFSDVHCCAFRSGAQQLYSAGNDMNILFWTPDVAQEIEEEECMPKGSKRNIHEHSPHSDRWSSDEDN</sequence>
<dbReference type="SMART" id="SM00320">
    <property type="entry name" value="WD40"/>
    <property type="match status" value="3"/>
</dbReference>
<feature type="repeat" description="WD" evidence="3">
    <location>
        <begin position="121"/>
        <end position="154"/>
    </location>
</feature>
<keyword evidence="2" id="KW-0677">Repeat</keyword>
<dbReference type="InterPro" id="IPR001680">
    <property type="entry name" value="WD40_rpt"/>
</dbReference>
<dbReference type="GO" id="GO:0031464">
    <property type="term" value="C:Cul4A-RING E3 ubiquitin ligase complex"/>
    <property type="evidence" value="ECO:0007669"/>
    <property type="project" value="TreeGrafter"/>
</dbReference>